<dbReference type="GO" id="GO:0008483">
    <property type="term" value="F:transaminase activity"/>
    <property type="evidence" value="ECO:0007669"/>
    <property type="project" value="UniProtKB-KW"/>
</dbReference>
<dbReference type="RefSeq" id="WP_072586577.1">
    <property type="nucleotide sequence ID" value="NZ_CP013243.1"/>
</dbReference>
<dbReference type="AlphaFoldDB" id="A0A1L3NDR2"/>
<accession>A0A1L3NDR2</accession>
<evidence type="ECO:0000313" key="2">
    <source>
        <dbReference type="EMBL" id="APH14233.1"/>
    </source>
</evidence>
<keyword evidence="2" id="KW-0808">Transferase</keyword>
<organism evidence="2 3">
    <name type="scientific">Clostridium sporogenes</name>
    <dbReference type="NCBI Taxonomy" id="1509"/>
    <lineage>
        <taxon>Bacteria</taxon>
        <taxon>Bacillati</taxon>
        <taxon>Bacillota</taxon>
        <taxon>Clostridia</taxon>
        <taxon>Eubacteriales</taxon>
        <taxon>Clostridiaceae</taxon>
        <taxon>Clostridium</taxon>
    </lineage>
</organism>
<proteinExistence type="inferred from homology"/>
<gene>
    <name evidence="2" type="ORF">NPD5_3228</name>
</gene>
<keyword evidence="2" id="KW-0032">Aminotransferase</keyword>
<reference evidence="2 3" key="1">
    <citation type="submission" date="2015-11" db="EMBL/GenBank/DDBJ databases">
        <authorList>
            <person name="Hill K.K."/>
            <person name="Shirey T.B."/>
            <person name="Raphael B."/>
            <person name="Daligault H.E."/>
            <person name="Davenport K.W."/>
            <person name="Bruce D.C."/>
            <person name="Foley B.T."/>
            <person name="Johnson S.L."/>
        </authorList>
    </citation>
    <scope>NUCLEOTIDE SEQUENCE [LARGE SCALE GENOMIC DNA]</scope>
    <source>
        <strain evidence="2 3">CDC_1632</strain>
    </source>
</reference>
<dbReference type="PANTHER" id="PTHR30244">
    <property type="entry name" value="TRANSAMINASE"/>
    <property type="match status" value="1"/>
</dbReference>
<dbReference type="InterPro" id="IPR000653">
    <property type="entry name" value="DegT/StrS_aminotransferase"/>
</dbReference>
<dbReference type="InterPro" id="IPR015421">
    <property type="entry name" value="PyrdxlP-dep_Trfase_major"/>
</dbReference>
<comment type="similarity">
    <text evidence="1">Belongs to the DegT/DnrJ/EryC1 family.</text>
</comment>
<evidence type="ECO:0000313" key="3">
    <source>
        <dbReference type="Proteomes" id="UP000182204"/>
    </source>
</evidence>
<dbReference type="PANTHER" id="PTHR30244:SF34">
    <property type="entry name" value="DTDP-4-AMINO-4,6-DIDEOXYGALACTOSE TRANSAMINASE"/>
    <property type="match status" value="1"/>
</dbReference>
<sequence length="351" mass="41233">MNKFEKELHKIYKSKFCCFSGNGTTVMYLLFMALEKQNKKVLYPAISCTNPVNSCIYAGYTPEFCDVNLDDYTIDIKSMEDKLRTGQFGIVVPTHIYGHKYDRKKVKKICDKYGVFLMEDAAQTVDIGESDASIVSFGHTKIFQTALGGGAIFLNDKVLYEKIKKIKSTLTKKPDNSKELFDEYREKYYSILKSNMTEKEKNDQLLELQLDSKKFFIYDMNYNEEILLALENKDTIEKNRIAKAKIYCKSLNKMYIKNPKVEYNFTPLWRYTFLVERNRKQILEKVRENKIDISSWYPSLSKIYKNQVLKNADYIEKHIVNLWIDESHSLDKIHRDVCVINEVLKESSYDK</sequence>
<name>A0A1L3NDR2_CLOSG</name>
<dbReference type="SUPFAM" id="SSF53383">
    <property type="entry name" value="PLP-dependent transferases"/>
    <property type="match status" value="1"/>
</dbReference>
<dbReference type="GO" id="GO:0030170">
    <property type="term" value="F:pyridoxal phosphate binding"/>
    <property type="evidence" value="ECO:0007669"/>
    <property type="project" value="TreeGrafter"/>
</dbReference>
<keyword evidence="1" id="KW-0663">Pyridoxal phosphate</keyword>
<protein>
    <submittedName>
        <fullName evidence="2">DegT/DnrJ/EryC1/StrS aminotransferase family protein</fullName>
    </submittedName>
</protein>
<dbReference type="InterPro" id="IPR015424">
    <property type="entry name" value="PyrdxlP-dep_Trfase"/>
</dbReference>
<dbReference type="InterPro" id="IPR015422">
    <property type="entry name" value="PyrdxlP-dep_Trfase_small"/>
</dbReference>
<dbReference type="EMBL" id="CP013243">
    <property type="protein sequence ID" value="APH14233.1"/>
    <property type="molecule type" value="Genomic_DNA"/>
</dbReference>
<dbReference type="Gene3D" id="3.40.640.10">
    <property type="entry name" value="Type I PLP-dependent aspartate aminotransferase-like (Major domain)"/>
    <property type="match status" value="1"/>
</dbReference>
<dbReference type="GO" id="GO:0000271">
    <property type="term" value="P:polysaccharide biosynthetic process"/>
    <property type="evidence" value="ECO:0007669"/>
    <property type="project" value="TreeGrafter"/>
</dbReference>
<dbReference type="Proteomes" id="UP000182204">
    <property type="component" value="Chromosome"/>
</dbReference>
<evidence type="ECO:0000256" key="1">
    <source>
        <dbReference type="RuleBase" id="RU004508"/>
    </source>
</evidence>
<dbReference type="Gene3D" id="3.90.1150.10">
    <property type="entry name" value="Aspartate Aminotransferase, domain 1"/>
    <property type="match status" value="1"/>
</dbReference>
<dbReference type="Pfam" id="PF01041">
    <property type="entry name" value="DegT_DnrJ_EryC1"/>
    <property type="match status" value="1"/>
</dbReference>